<dbReference type="SUPFAM" id="SSF68906">
    <property type="entry name" value="SAP domain"/>
    <property type="match status" value="1"/>
</dbReference>
<dbReference type="Ensembl" id="ENSSSCT00030007041.1">
    <property type="protein sequence ID" value="ENSSSCP00030003164.1"/>
    <property type="gene ID" value="ENSSSCG00030005141.1"/>
</dbReference>
<dbReference type="GO" id="GO:0005634">
    <property type="term" value="C:nucleus"/>
    <property type="evidence" value="ECO:0007669"/>
    <property type="project" value="UniProtKB-SubCell"/>
</dbReference>
<feature type="compositionally biased region" description="Polar residues" evidence="8">
    <location>
        <begin position="890"/>
        <end position="902"/>
    </location>
</feature>
<evidence type="ECO:0000256" key="4">
    <source>
        <dbReference type="ARBA" id="ARBA00023054"/>
    </source>
</evidence>
<dbReference type="InterPro" id="IPR036361">
    <property type="entry name" value="SAP_dom_sf"/>
</dbReference>
<feature type="compositionally biased region" description="Polar residues" evidence="8">
    <location>
        <begin position="1044"/>
        <end position="1060"/>
    </location>
</feature>
<dbReference type="Gene3D" id="6.10.140.2040">
    <property type="match status" value="1"/>
</dbReference>
<dbReference type="PROSITE" id="PS50800">
    <property type="entry name" value="SAP"/>
    <property type="match status" value="1"/>
</dbReference>
<accession>A0A8D0VB71</accession>
<feature type="compositionally biased region" description="Polar residues" evidence="8">
    <location>
        <begin position="564"/>
        <end position="578"/>
    </location>
</feature>
<feature type="compositionally biased region" description="Polar residues" evidence="8">
    <location>
        <begin position="757"/>
        <end position="776"/>
    </location>
</feature>
<feature type="compositionally biased region" description="Polar residues" evidence="8">
    <location>
        <begin position="827"/>
        <end position="839"/>
    </location>
</feature>
<feature type="compositionally biased region" description="Polar residues" evidence="8">
    <location>
        <begin position="702"/>
        <end position="711"/>
    </location>
</feature>
<organism evidence="10 11">
    <name type="scientific">Sus scrofa</name>
    <name type="common">Pig</name>
    <dbReference type="NCBI Taxonomy" id="9823"/>
    <lineage>
        <taxon>Eukaryota</taxon>
        <taxon>Metazoa</taxon>
        <taxon>Chordata</taxon>
        <taxon>Craniata</taxon>
        <taxon>Vertebrata</taxon>
        <taxon>Euteleostomi</taxon>
        <taxon>Mammalia</taxon>
        <taxon>Eutheria</taxon>
        <taxon>Laurasiatheria</taxon>
        <taxon>Artiodactyla</taxon>
        <taxon>Suina</taxon>
        <taxon>Suidae</taxon>
        <taxon>Sus</taxon>
    </lineage>
</organism>
<feature type="repeat" description="RPEL" evidence="7">
    <location>
        <begin position="181"/>
        <end position="206"/>
    </location>
</feature>
<feature type="region of interest" description="Disordered" evidence="8">
    <location>
        <begin position="757"/>
        <end position="791"/>
    </location>
</feature>
<gene>
    <name evidence="10" type="primary">MRTFA</name>
</gene>
<dbReference type="InterPro" id="IPR043451">
    <property type="entry name" value="Myocardin-like"/>
</dbReference>
<keyword evidence="6" id="KW-0539">Nucleus</keyword>
<reference evidence="10" key="1">
    <citation type="submission" date="2025-08" db="UniProtKB">
        <authorList>
            <consortium name="Ensembl"/>
        </authorList>
    </citation>
    <scope>IDENTIFICATION</scope>
</reference>
<feature type="region of interest" description="Disordered" evidence="8">
    <location>
        <begin position="549"/>
        <end position="579"/>
    </location>
</feature>
<feature type="region of interest" description="Disordered" evidence="8">
    <location>
        <begin position="825"/>
        <end position="854"/>
    </location>
</feature>
<feature type="compositionally biased region" description="Basic and acidic residues" evidence="8">
    <location>
        <begin position="322"/>
        <end position="337"/>
    </location>
</feature>
<dbReference type="Gene3D" id="6.10.150.10">
    <property type="match status" value="1"/>
</dbReference>
<keyword evidence="5" id="KW-0804">Transcription</keyword>
<evidence type="ECO:0000256" key="2">
    <source>
        <dbReference type="ARBA" id="ARBA00022737"/>
    </source>
</evidence>
<feature type="compositionally biased region" description="Polar residues" evidence="8">
    <location>
        <begin position="261"/>
        <end position="275"/>
    </location>
</feature>
<evidence type="ECO:0000256" key="5">
    <source>
        <dbReference type="ARBA" id="ARBA00023163"/>
    </source>
</evidence>
<evidence type="ECO:0000256" key="8">
    <source>
        <dbReference type="SAM" id="MobiDB-lite"/>
    </source>
</evidence>
<feature type="compositionally biased region" description="Low complexity" evidence="8">
    <location>
        <begin position="997"/>
        <end position="1006"/>
    </location>
</feature>
<feature type="repeat" description="RPEL" evidence="7">
    <location>
        <begin position="137"/>
        <end position="162"/>
    </location>
</feature>
<keyword evidence="2" id="KW-0677">Repeat</keyword>
<evidence type="ECO:0000256" key="6">
    <source>
        <dbReference type="ARBA" id="ARBA00023242"/>
    </source>
</evidence>
<dbReference type="FunFam" id="1.10.720.30:FF:000002">
    <property type="entry name" value="Myocardin related transcription factor A"/>
    <property type="match status" value="1"/>
</dbReference>
<sequence length="1239" mass="130475">MGIVNKVAITKAKVDFSSVVCLPPSVIAVNGLDGGGAGENDDEPVLVSLSAAPSPQSEAVANELQELSLQPELTLGLHPGRNPNLPPLSERKNVLQLKLQQRRTREELVSQGIMPPLKSPAAFHEQRRSLERARTEDYLKRKIRSRPERSELVRMHILEETSAEPSLQAKQLKLKRARLADDLNEKIAQRPGPMELVEKNILPVESSLKEAIIVGQVNYPKVADSSSFDEDSSDALSPEQPASHESQGSVPSPLEARGSESLPTATSVSPTQVVSQLPVGPESGETLFLAEQPPLPPSLSSGTAVPTKPLPTLIKQSQPKSAGEKSQRSKKAKELKPKVKKLKYHQYIPPDQKQDKGAPPMDSSYAKILQQQQLFLQLQILNQQQQQHYNYQTILPAPPKPAGEALGNGGAPPTRSLSTSSSASSGAPGPSGLVRQNSTSLAGKPGTLPANLDDMKVAELKQELKLRSLPVSGTKTDLIERLRAYQEHVGPAPGVPKAPATASILPKAGEVVVAFPAARLSTGPALMAAGLAPAEVVVATVTSNGVVKFGSTGSTPPVSPTPSERSLLSTGDENSTPGDTFGEMVTSPLTQLTLQASPLQILVKEESPRAGSCCLSPGARAELEGRDKDQMLQEKDKQIEELTRMLRQKQQLVEWLRLQLEQEKRAQQPAPAPTPAPAPAPDPTPTPDPDPALATPGAPVKQENSFASCQLSRPPPGPDHPFSSSLAAPTAHHVDTCALVPPARVVKQEAVRAPAQATLSTTVKQENSFSSCQLSRQPPGPGHPLSPGLAATTTHHIDTCALMPPAMVVKQEAVRAPAPASLGTAVKQENSFSSCQLSRQPPGPGHPLSPGLAATTTHHIDTCALMPPAMVVKQEAVRAPAPASLGTAVKQENSFSSCQLSRQPPGPGHPFSPSLAAPAAHHADTCALVPPARVVKQEAVPPEPEPAPAPQLLLGPQGPSLSKGVTPPTLITDSTGTHLVLTVTNKNADSPGLASRSPQQPSSQPGSPAPGPPAQMDLEHPPQPLFGTPASLPKKEPPGYEEAVSQQPRQQENASSSQQMDDLFDILIQSGEISADFKEPGKEKSPSTTGACRSPLAAQPSPSAELPQAAPPPSGSPALPGRLEDFLESSTGLPLLTGGHEGPEPLSLIDDLHSQMLSSSAILDHPPSPMDTSELHFAPEPSSVGLDLADGHLDGMDWLELSSGGPVLSLAPLSTTAPSLFSTDFLDGHDLQLHWDSCL</sequence>
<dbReference type="GO" id="GO:0003713">
    <property type="term" value="F:transcription coactivator activity"/>
    <property type="evidence" value="ECO:0007669"/>
    <property type="project" value="UniProtKB-ARBA"/>
</dbReference>
<feature type="compositionally biased region" description="Pro residues" evidence="8">
    <location>
        <begin position="670"/>
        <end position="690"/>
    </location>
</feature>
<dbReference type="Pfam" id="PF02037">
    <property type="entry name" value="SAP"/>
    <property type="match status" value="1"/>
</dbReference>
<dbReference type="Pfam" id="PF02755">
    <property type="entry name" value="RPEL"/>
    <property type="match status" value="3"/>
</dbReference>
<feature type="compositionally biased region" description="Low complexity" evidence="8">
    <location>
        <begin position="950"/>
        <end position="962"/>
    </location>
</feature>
<proteinExistence type="predicted"/>
<evidence type="ECO:0000256" key="7">
    <source>
        <dbReference type="PROSITE-ProRule" id="PRU00401"/>
    </source>
</evidence>
<name>A0A8D0VB71_PIG</name>
<keyword evidence="4" id="KW-0175">Coiled coil</keyword>
<dbReference type="SMART" id="SM00707">
    <property type="entry name" value="RPEL"/>
    <property type="match status" value="3"/>
</dbReference>
<evidence type="ECO:0000313" key="10">
    <source>
        <dbReference type="Ensembl" id="ENSSSCP00030003164.1"/>
    </source>
</evidence>
<dbReference type="Proteomes" id="UP000694570">
    <property type="component" value="Unplaced"/>
</dbReference>
<dbReference type="PROSITE" id="PS51073">
    <property type="entry name" value="RPEL"/>
    <property type="match status" value="3"/>
</dbReference>
<dbReference type="SMART" id="SM00513">
    <property type="entry name" value="SAP"/>
    <property type="match status" value="1"/>
</dbReference>
<feature type="compositionally biased region" description="Low complexity" evidence="8">
    <location>
        <begin position="411"/>
        <end position="433"/>
    </location>
</feature>
<keyword evidence="3" id="KW-0805">Transcription regulation</keyword>
<evidence type="ECO:0000313" key="11">
    <source>
        <dbReference type="Proteomes" id="UP000694570"/>
    </source>
</evidence>
<feature type="region of interest" description="Disordered" evidence="8">
    <location>
        <begin position="394"/>
        <end position="451"/>
    </location>
</feature>
<dbReference type="AlphaFoldDB" id="A0A8D0VB71"/>
<feature type="region of interest" description="Disordered" evidence="8">
    <location>
        <begin position="664"/>
        <end position="727"/>
    </location>
</feature>
<feature type="region of interest" description="Disordered" evidence="8">
    <location>
        <begin position="888"/>
        <end position="918"/>
    </location>
</feature>
<evidence type="ECO:0000256" key="3">
    <source>
        <dbReference type="ARBA" id="ARBA00023015"/>
    </source>
</evidence>
<dbReference type="InterPro" id="IPR004018">
    <property type="entry name" value="RPEL_repeat"/>
</dbReference>
<evidence type="ECO:0000256" key="1">
    <source>
        <dbReference type="ARBA" id="ARBA00004123"/>
    </source>
</evidence>
<evidence type="ECO:0000259" key="9">
    <source>
        <dbReference type="PROSITE" id="PS50800"/>
    </source>
</evidence>
<feature type="repeat" description="RPEL" evidence="7">
    <location>
        <begin position="93"/>
        <end position="118"/>
    </location>
</feature>
<dbReference type="Gene3D" id="1.10.720.30">
    <property type="entry name" value="SAP domain"/>
    <property type="match status" value="1"/>
</dbReference>
<dbReference type="GO" id="GO:0045944">
    <property type="term" value="P:positive regulation of transcription by RNA polymerase II"/>
    <property type="evidence" value="ECO:0007669"/>
    <property type="project" value="UniProtKB-ARBA"/>
</dbReference>
<feature type="compositionally biased region" description="Basic and acidic residues" evidence="8">
    <location>
        <begin position="1075"/>
        <end position="1085"/>
    </location>
</feature>
<feature type="region of interest" description="Disordered" evidence="8">
    <location>
        <begin position="938"/>
        <end position="973"/>
    </location>
</feature>
<dbReference type="PANTHER" id="PTHR22793:SF6">
    <property type="entry name" value="MYOCARDIN-RELATED TRANSCRIPTION FACTOR A"/>
    <property type="match status" value="1"/>
</dbReference>
<feature type="region of interest" description="Disordered" evidence="8">
    <location>
        <begin position="223"/>
        <end position="362"/>
    </location>
</feature>
<dbReference type="InterPro" id="IPR003034">
    <property type="entry name" value="SAP_dom"/>
</dbReference>
<feature type="region of interest" description="Disordered" evidence="8">
    <location>
        <begin position="987"/>
        <end position="1124"/>
    </location>
</feature>
<protein>
    <submittedName>
        <fullName evidence="10">Myocardin related transcription factor A</fullName>
    </submittedName>
</protein>
<comment type="subcellular location">
    <subcellularLocation>
        <location evidence="1">Nucleus</location>
    </subcellularLocation>
</comment>
<dbReference type="PANTHER" id="PTHR22793">
    <property type="entry name" value="MYOCARDIN-RELATED TRANSCRIPTION FACTOR-RELATED"/>
    <property type="match status" value="1"/>
</dbReference>
<feature type="domain" description="SAP" evidence="9">
    <location>
        <begin position="452"/>
        <end position="486"/>
    </location>
</feature>